<feature type="transmembrane region" description="Helical" evidence="7">
    <location>
        <begin position="5"/>
        <end position="22"/>
    </location>
</feature>
<protein>
    <submittedName>
        <fullName evidence="8">Na+/H+ antiporter subunit E</fullName>
    </submittedName>
</protein>
<dbReference type="PANTHER" id="PTHR34584">
    <property type="entry name" value="NA(+)/H(+) ANTIPORTER SUBUNIT E1"/>
    <property type="match status" value="1"/>
</dbReference>
<dbReference type="EMBL" id="JBDKXB010000008">
    <property type="protein sequence ID" value="MEY6432384.1"/>
    <property type="molecule type" value="Genomic_DNA"/>
</dbReference>
<keyword evidence="5 7" id="KW-1133">Transmembrane helix</keyword>
<evidence type="ECO:0000256" key="3">
    <source>
        <dbReference type="ARBA" id="ARBA00022475"/>
    </source>
</evidence>
<dbReference type="NCBIfam" id="NF006518">
    <property type="entry name" value="PRK08965.1-2"/>
    <property type="match status" value="1"/>
</dbReference>
<comment type="subcellular location">
    <subcellularLocation>
        <location evidence="1">Cell membrane</location>
        <topology evidence="1">Multi-pass membrane protein</topology>
    </subcellularLocation>
</comment>
<keyword evidence="6 7" id="KW-0472">Membrane</keyword>
<feature type="transmembrane region" description="Helical" evidence="7">
    <location>
        <begin position="28"/>
        <end position="49"/>
    </location>
</feature>
<sequence length="162" mass="18153">MIRRWLPHPLLTLTLILTWLFLVNDISVAHLLLGTLFGVLIPLFTAPFWPERPRLLRPLVLVRFLVVVLGDIVIANLQVARLVLGPTERLRPAFIELPLDLTDPFAITILASTVSLTPGTVSADVSPDRRFLLIHSLDTEDPEALIARIKARYEAPLKEMIG</sequence>
<dbReference type="RefSeq" id="WP_369666772.1">
    <property type="nucleotide sequence ID" value="NZ_JBDKXB010000008.1"/>
</dbReference>
<keyword evidence="3" id="KW-1003">Cell membrane</keyword>
<keyword evidence="9" id="KW-1185">Reference proteome</keyword>
<feature type="transmembrane region" description="Helical" evidence="7">
    <location>
        <begin position="61"/>
        <end position="84"/>
    </location>
</feature>
<name>A0ABV4BF01_9GAMM</name>
<dbReference type="Pfam" id="PF01899">
    <property type="entry name" value="MNHE"/>
    <property type="match status" value="1"/>
</dbReference>
<evidence type="ECO:0000256" key="1">
    <source>
        <dbReference type="ARBA" id="ARBA00004651"/>
    </source>
</evidence>
<evidence type="ECO:0000256" key="7">
    <source>
        <dbReference type="SAM" id="Phobius"/>
    </source>
</evidence>
<keyword evidence="4 7" id="KW-0812">Transmembrane</keyword>
<evidence type="ECO:0000313" key="8">
    <source>
        <dbReference type="EMBL" id="MEY6432384.1"/>
    </source>
</evidence>
<evidence type="ECO:0000256" key="4">
    <source>
        <dbReference type="ARBA" id="ARBA00022692"/>
    </source>
</evidence>
<dbReference type="InterPro" id="IPR002758">
    <property type="entry name" value="Cation_antiport_E"/>
</dbReference>
<gene>
    <name evidence="8" type="ORF">ABC977_08200</name>
</gene>
<dbReference type="PANTHER" id="PTHR34584:SF1">
    <property type="entry name" value="NA(+)_H(+) ANTIPORTER SUBUNIT E1"/>
    <property type="match status" value="1"/>
</dbReference>
<reference evidence="8 9" key="1">
    <citation type="submission" date="2024-05" db="EMBL/GenBank/DDBJ databases">
        <title>Genome Sequence and Characterization of the New Strain Purple Sulfur Bacterium of Genus Thioalkalicoccus.</title>
        <authorList>
            <person name="Bryantseva I.A."/>
            <person name="Kyndt J.A."/>
            <person name="Imhoff J.F."/>
        </authorList>
    </citation>
    <scope>NUCLEOTIDE SEQUENCE [LARGE SCALE GENOMIC DNA]</scope>
    <source>
        <strain evidence="8 9">Um2</strain>
    </source>
</reference>
<evidence type="ECO:0000256" key="2">
    <source>
        <dbReference type="ARBA" id="ARBA00006228"/>
    </source>
</evidence>
<comment type="similarity">
    <text evidence="2">Belongs to the CPA3 antiporters (TC 2.A.63) subunit E family.</text>
</comment>
<organism evidence="8 9">
    <name type="scientific">Thioalkalicoccus limnaeus</name>
    <dbReference type="NCBI Taxonomy" id="120681"/>
    <lineage>
        <taxon>Bacteria</taxon>
        <taxon>Pseudomonadati</taxon>
        <taxon>Pseudomonadota</taxon>
        <taxon>Gammaproteobacteria</taxon>
        <taxon>Chromatiales</taxon>
        <taxon>Chromatiaceae</taxon>
        <taxon>Thioalkalicoccus</taxon>
    </lineage>
</organism>
<dbReference type="Proteomes" id="UP001564408">
    <property type="component" value="Unassembled WGS sequence"/>
</dbReference>
<accession>A0ABV4BF01</accession>
<dbReference type="PIRSF" id="PIRSF019239">
    <property type="entry name" value="MrpE"/>
    <property type="match status" value="1"/>
</dbReference>
<evidence type="ECO:0000313" key="9">
    <source>
        <dbReference type="Proteomes" id="UP001564408"/>
    </source>
</evidence>
<comment type="caution">
    <text evidence="8">The sequence shown here is derived from an EMBL/GenBank/DDBJ whole genome shotgun (WGS) entry which is preliminary data.</text>
</comment>
<evidence type="ECO:0000256" key="6">
    <source>
        <dbReference type="ARBA" id="ARBA00023136"/>
    </source>
</evidence>
<proteinExistence type="inferred from homology"/>
<evidence type="ECO:0000256" key="5">
    <source>
        <dbReference type="ARBA" id="ARBA00022989"/>
    </source>
</evidence>